<sequence>MSTLARRRWTSSKLPLELCESIVRLMYPRPDWDRDIDIFDRGRTRDLCSCLLVCRDWVPISRIELYRYVRLDNKRRAIGFMKIVIAFSSLGKYVQGLHLSGRSDDKCSDWLYTVHQAVSSRLPNLSLLEYCRLPVVHPIFFILPSRFHSVRRLRLSNLESWSLRETVRLLNRFAQLEELVITSCKWGKNIPASVYSRRTNRENAPNPFAPRFELVARDLDDRKGCIVMVGWLARSRLSYSLCSISLNVDLTTSEGLRDLLYQCSGTLESIQLKISSLTDDSDMTWMPAVSSCRRLQMLGFNLANWQPGQGNPGDLWDSLPHLEFFEFFYTLPKSLSSLPESLHSLSLDLPLIGQFSLADAFTDRVILSSLVAFDDALGSLKFSHLTCVELIWSTPWGSNFVDELYDLVQDGEFARTMPKLCNRGILWCGDRICFSKRRVYPIWGLTHALAIHDRLAWIDSSRPPLFPSSGYWSYPSTNPAYLCRSITSARPFSRTMVPSPSPLS</sequence>
<proteinExistence type="predicted"/>
<dbReference type="Proteomes" id="UP001212997">
    <property type="component" value="Unassembled WGS sequence"/>
</dbReference>
<protein>
    <recommendedName>
        <fullName evidence="3">F-box domain-containing protein</fullName>
    </recommendedName>
</protein>
<evidence type="ECO:0000313" key="1">
    <source>
        <dbReference type="EMBL" id="KAJ3480193.1"/>
    </source>
</evidence>
<accession>A0AAD5YG74</accession>
<dbReference type="EMBL" id="JANAWD010000390">
    <property type="protein sequence ID" value="KAJ3480193.1"/>
    <property type="molecule type" value="Genomic_DNA"/>
</dbReference>
<comment type="caution">
    <text evidence="1">The sequence shown here is derived from an EMBL/GenBank/DDBJ whole genome shotgun (WGS) entry which is preliminary data.</text>
</comment>
<dbReference type="Gene3D" id="3.80.10.10">
    <property type="entry name" value="Ribonuclease Inhibitor"/>
    <property type="match status" value="1"/>
</dbReference>
<dbReference type="AlphaFoldDB" id="A0AAD5YG74"/>
<evidence type="ECO:0008006" key="3">
    <source>
        <dbReference type="Google" id="ProtNLM"/>
    </source>
</evidence>
<gene>
    <name evidence="1" type="ORF">NLI96_g8527</name>
</gene>
<organism evidence="1 2">
    <name type="scientific">Meripilus lineatus</name>
    <dbReference type="NCBI Taxonomy" id="2056292"/>
    <lineage>
        <taxon>Eukaryota</taxon>
        <taxon>Fungi</taxon>
        <taxon>Dikarya</taxon>
        <taxon>Basidiomycota</taxon>
        <taxon>Agaricomycotina</taxon>
        <taxon>Agaricomycetes</taxon>
        <taxon>Polyporales</taxon>
        <taxon>Meripilaceae</taxon>
        <taxon>Meripilus</taxon>
    </lineage>
</organism>
<name>A0AAD5YG74_9APHY</name>
<dbReference type="InterPro" id="IPR032675">
    <property type="entry name" value="LRR_dom_sf"/>
</dbReference>
<evidence type="ECO:0000313" key="2">
    <source>
        <dbReference type="Proteomes" id="UP001212997"/>
    </source>
</evidence>
<keyword evidence="2" id="KW-1185">Reference proteome</keyword>
<dbReference type="SUPFAM" id="SSF52047">
    <property type="entry name" value="RNI-like"/>
    <property type="match status" value="1"/>
</dbReference>
<reference evidence="1" key="1">
    <citation type="submission" date="2022-07" db="EMBL/GenBank/DDBJ databases">
        <title>Genome Sequence of Physisporinus lineatus.</title>
        <authorList>
            <person name="Buettner E."/>
        </authorList>
    </citation>
    <scope>NUCLEOTIDE SEQUENCE</scope>
    <source>
        <strain evidence="1">VT162</strain>
    </source>
</reference>